<reference evidence="10 11" key="1">
    <citation type="submission" date="2024-09" db="EMBL/GenBank/DDBJ databases">
        <authorList>
            <person name="Sun Q."/>
            <person name="Mori K."/>
        </authorList>
    </citation>
    <scope>NUCLEOTIDE SEQUENCE [LARGE SCALE GENOMIC DNA]</scope>
    <source>
        <strain evidence="10 11">TBRC 7907</strain>
    </source>
</reference>
<evidence type="ECO:0000256" key="6">
    <source>
        <dbReference type="ARBA" id="ARBA00023002"/>
    </source>
</evidence>
<dbReference type="PANTHER" id="PTHR42747">
    <property type="entry name" value="NITRONATE MONOOXYGENASE-RELATED"/>
    <property type="match status" value="1"/>
</dbReference>
<sequence>MLEELRVPVIAAPMAGGVSTPELVAEVGAAGGFGFLAAGYVPAATVADQIARVRELGVESFGVNLFVPGPDSEADLRAYRDALTADATRHGVSLGAARWEDDDYPAKLDLVVRERVPVVSFTFGCPEPTAVRRLRDNGIQVVVTVTTPAEARIAVDAGADLLCVQGADAGAHRGLFVDDGSPAGGPSYGLLTALRLVRAVVDVPLIATGGLTHGADVAAVLTAGAVAAQLGTAFLRCPEAGTPATHRAALAEGSRPTEFTRAFTGRPARGLVNRFLAEHSADAPSAYPQIHHLTKPLRAAASAAGDPEAMSLWAGQAYPLAQELPVARLLAQLDEQARDALSRACRGYLGQS</sequence>
<evidence type="ECO:0000313" key="10">
    <source>
        <dbReference type="EMBL" id="MFB9909248.1"/>
    </source>
</evidence>
<accession>A0ABV6A7T6</accession>
<dbReference type="GO" id="GO:0016491">
    <property type="term" value="F:oxidoreductase activity"/>
    <property type="evidence" value="ECO:0007669"/>
    <property type="project" value="UniProtKB-KW"/>
</dbReference>
<dbReference type="PANTHER" id="PTHR42747:SF3">
    <property type="entry name" value="NITRONATE MONOOXYGENASE-RELATED"/>
    <property type="match status" value="1"/>
</dbReference>
<evidence type="ECO:0000256" key="8">
    <source>
        <dbReference type="ARBA" id="ARBA00031155"/>
    </source>
</evidence>
<evidence type="ECO:0000256" key="2">
    <source>
        <dbReference type="ARBA" id="ARBA00009881"/>
    </source>
</evidence>
<comment type="similarity">
    <text evidence="2">Belongs to the nitronate monooxygenase family. NMO class I subfamily.</text>
</comment>
<comment type="catalytic activity">
    <reaction evidence="9">
        <text>3 propionate 3-nitronate + 3 O2 + H2O = 3 3-oxopropanoate + 2 nitrate + nitrite + H2O2 + 3 H(+)</text>
        <dbReference type="Rhea" id="RHEA:57332"/>
        <dbReference type="ChEBI" id="CHEBI:15377"/>
        <dbReference type="ChEBI" id="CHEBI:15378"/>
        <dbReference type="ChEBI" id="CHEBI:15379"/>
        <dbReference type="ChEBI" id="CHEBI:16240"/>
        <dbReference type="ChEBI" id="CHEBI:16301"/>
        <dbReference type="ChEBI" id="CHEBI:17632"/>
        <dbReference type="ChEBI" id="CHEBI:33190"/>
        <dbReference type="ChEBI" id="CHEBI:136067"/>
    </reaction>
</comment>
<dbReference type="EMBL" id="JBHLZU010000033">
    <property type="protein sequence ID" value="MFB9909248.1"/>
    <property type="molecule type" value="Genomic_DNA"/>
</dbReference>
<evidence type="ECO:0000256" key="9">
    <source>
        <dbReference type="ARBA" id="ARBA00049401"/>
    </source>
</evidence>
<dbReference type="InterPro" id="IPR013785">
    <property type="entry name" value="Aldolase_TIM"/>
</dbReference>
<keyword evidence="11" id="KW-1185">Reference proteome</keyword>
<evidence type="ECO:0000256" key="5">
    <source>
        <dbReference type="ARBA" id="ARBA00022643"/>
    </source>
</evidence>
<keyword evidence="7" id="KW-0503">Monooxygenase</keyword>
<dbReference type="Proteomes" id="UP001589693">
    <property type="component" value="Unassembled WGS sequence"/>
</dbReference>
<keyword evidence="3" id="KW-0216">Detoxification</keyword>
<evidence type="ECO:0000256" key="1">
    <source>
        <dbReference type="ARBA" id="ARBA00001917"/>
    </source>
</evidence>
<evidence type="ECO:0000313" key="11">
    <source>
        <dbReference type="Proteomes" id="UP001589693"/>
    </source>
</evidence>
<name>A0ABV6A7T6_9PSEU</name>
<protein>
    <recommendedName>
        <fullName evidence="8">Propionate 3-nitronate monooxygenase</fullName>
    </recommendedName>
</protein>
<dbReference type="RefSeq" id="WP_377861928.1">
    <property type="nucleotide sequence ID" value="NZ_JBHLZU010000033.1"/>
</dbReference>
<keyword evidence="5" id="KW-0288">FMN</keyword>
<evidence type="ECO:0000256" key="7">
    <source>
        <dbReference type="ARBA" id="ARBA00023033"/>
    </source>
</evidence>
<evidence type="ECO:0000256" key="3">
    <source>
        <dbReference type="ARBA" id="ARBA00022575"/>
    </source>
</evidence>
<dbReference type="Pfam" id="PF03060">
    <property type="entry name" value="NMO"/>
    <property type="match status" value="1"/>
</dbReference>
<dbReference type="SUPFAM" id="SSF51412">
    <property type="entry name" value="Inosine monophosphate dehydrogenase (IMPDH)"/>
    <property type="match status" value="1"/>
</dbReference>
<dbReference type="Gene3D" id="3.20.20.70">
    <property type="entry name" value="Aldolase class I"/>
    <property type="match status" value="1"/>
</dbReference>
<gene>
    <name evidence="10" type="ORF">ACFFQA_35380</name>
</gene>
<comment type="caution">
    <text evidence="10">The sequence shown here is derived from an EMBL/GenBank/DDBJ whole genome shotgun (WGS) entry which is preliminary data.</text>
</comment>
<dbReference type="CDD" id="cd04730">
    <property type="entry name" value="NPD_like"/>
    <property type="match status" value="1"/>
</dbReference>
<dbReference type="InterPro" id="IPR004136">
    <property type="entry name" value="NMO"/>
</dbReference>
<evidence type="ECO:0000256" key="4">
    <source>
        <dbReference type="ARBA" id="ARBA00022630"/>
    </source>
</evidence>
<organism evidence="10 11">
    <name type="scientific">Allokutzneria oryzae</name>
    <dbReference type="NCBI Taxonomy" id="1378989"/>
    <lineage>
        <taxon>Bacteria</taxon>
        <taxon>Bacillati</taxon>
        <taxon>Actinomycetota</taxon>
        <taxon>Actinomycetes</taxon>
        <taxon>Pseudonocardiales</taxon>
        <taxon>Pseudonocardiaceae</taxon>
        <taxon>Allokutzneria</taxon>
    </lineage>
</organism>
<keyword evidence="6 10" id="KW-0560">Oxidoreductase</keyword>
<keyword evidence="4" id="KW-0285">Flavoprotein</keyword>
<comment type="cofactor">
    <cofactor evidence="1">
        <name>FMN</name>
        <dbReference type="ChEBI" id="CHEBI:58210"/>
    </cofactor>
</comment>
<proteinExistence type="inferred from homology"/>